<keyword evidence="4" id="KW-0645">Protease</keyword>
<feature type="transmembrane region" description="Helical" evidence="2">
    <location>
        <begin position="185"/>
        <end position="211"/>
    </location>
</feature>
<feature type="transmembrane region" description="Helical" evidence="2">
    <location>
        <begin position="151"/>
        <end position="173"/>
    </location>
</feature>
<name>A0A2H3NLG3_9BACT</name>
<dbReference type="GO" id="GO:0008237">
    <property type="term" value="F:metallopeptidase activity"/>
    <property type="evidence" value="ECO:0007669"/>
    <property type="project" value="UniProtKB-KW"/>
</dbReference>
<feature type="domain" description="CAAX prenyl protease 2/Lysostaphin resistance protein A-like" evidence="3">
    <location>
        <begin position="119"/>
        <end position="205"/>
    </location>
</feature>
<feature type="transmembrane region" description="Helical" evidence="2">
    <location>
        <begin position="112"/>
        <end position="131"/>
    </location>
</feature>
<comment type="caution">
    <text evidence="4">The sequence shown here is derived from an EMBL/GenBank/DDBJ whole genome shotgun (WGS) entry which is preliminary data.</text>
</comment>
<protein>
    <submittedName>
        <fullName evidence="4">CPBP family intramembrane metalloprotease</fullName>
    </submittedName>
</protein>
<dbReference type="PANTHER" id="PTHR43592:SF15">
    <property type="entry name" value="CAAX AMINO TERMINAL PROTEASE FAMILY PROTEIN"/>
    <property type="match status" value="1"/>
</dbReference>
<dbReference type="Proteomes" id="UP000221024">
    <property type="component" value="Unassembled WGS sequence"/>
</dbReference>
<feature type="region of interest" description="Disordered" evidence="1">
    <location>
        <begin position="1"/>
        <end position="26"/>
    </location>
</feature>
<keyword evidence="5" id="KW-1185">Reference proteome</keyword>
<keyword evidence="2" id="KW-0472">Membrane</keyword>
<organism evidence="4 5">
    <name type="scientific">Longimonas halophila</name>
    <dbReference type="NCBI Taxonomy" id="1469170"/>
    <lineage>
        <taxon>Bacteria</taxon>
        <taxon>Pseudomonadati</taxon>
        <taxon>Rhodothermota</taxon>
        <taxon>Rhodothermia</taxon>
        <taxon>Rhodothermales</taxon>
        <taxon>Salisaetaceae</taxon>
        <taxon>Longimonas</taxon>
    </lineage>
</organism>
<gene>
    <name evidence="4" type="ORF">CRI93_09100</name>
</gene>
<accession>A0A2H3NLG3</accession>
<keyword evidence="4" id="KW-0378">Hydrolase</keyword>
<reference evidence="4 5" key="1">
    <citation type="submission" date="2017-10" db="EMBL/GenBank/DDBJ databases">
        <title>Draft genome of Longimonas halophila.</title>
        <authorList>
            <person name="Goh K.M."/>
            <person name="Shamsir M.S."/>
            <person name="Lim S.W."/>
        </authorList>
    </citation>
    <scope>NUCLEOTIDE SEQUENCE [LARGE SCALE GENOMIC DNA]</scope>
    <source>
        <strain evidence="4 5">KCTC 42399</strain>
    </source>
</reference>
<keyword evidence="4" id="KW-0482">Metalloprotease</keyword>
<keyword evidence="2" id="KW-1133">Transmembrane helix</keyword>
<dbReference type="GO" id="GO:0006508">
    <property type="term" value="P:proteolysis"/>
    <property type="evidence" value="ECO:0007669"/>
    <property type="project" value="UniProtKB-KW"/>
</dbReference>
<evidence type="ECO:0000256" key="2">
    <source>
        <dbReference type="SAM" id="Phobius"/>
    </source>
</evidence>
<evidence type="ECO:0000256" key="1">
    <source>
        <dbReference type="SAM" id="MobiDB-lite"/>
    </source>
</evidence>
<dbReference type="InterPro" id="IPR003675">
    <property type="entry name" value="Rce1/LyrA-like_dom"/>
</dbReference>
<evidence type="ECO:0000259" key="3">
    <source>
        <dbReference type="Pfam" id="PF02517"/>
    </source>
</evidence>
<keyword evidence="2" id="KW-0812">Transmembrane</keyword>
<dbReference type="EMBL" id="PDEP01000007">
    <property type="protein sequence ID" value="PEN06784.1"/>
    <property type="molecule type" value="Genomic_DNA"/>
</dbReference>
<dbReference type="Pfam" id="PF02517">
    <property type="entry name" value="Rce1-like"/>
    <property type="match status" value="1"/>
</dbReference>
<proteinExistence type="predicted"/>
<dbReference type="GO" id="GO:0004175">
    <property type="term" value="F:endopeptidase activity"/>
    <property type="evidence" value="ECO:0007669"/>
    <property type="project" value="UniProtKB-ARBA"/>
</dbReference>
<feature type="compositionally biased region" description="Polar residues" evidence="1">
    <location>
        <begin position="1"/>
        <end position="14"/>
    </location>
</feature>
<dbReference type="PANTHER" id="PTHR43592">
    <property type="entry name" value="CAAX AMINO TERMINAL PROTEASE"/>
    <property type="match status" value="1"/>
</dbReference>
<dbReference type="GO" id="GO:0080120">
    <property type="term" value="P:CAAX-box protein maturation"/>
    <property type="evidence" value="ECO:0007669"/>
    <property type="project" value="UniProtKB-ARBA"/>
</dbReference>
<dbReference type="OrthoDB" id="1523022at2"/>
<dbReference type="AlphaFoldDB" id="A0A2H3NLG3"/>
<feature type="transmembrane region" description="Helical" evidence="2">
    <location>
        <begin position="36"/>
        <end position="57"/>
    </location>
</feature>
<evidence type="ECO:0000313" key="5">
    <source>
        <dbReference type="Proteomes" id="UP000221024"/>
    </source>
</evidence>
<feature type="transmembrane region" description="Helical" evidence="2">
    <location>
        <begin position="72"/>
        <end position="91"/>
    </location>
</feature>
<feature type="compositionally biased region" description="Basic and acidic residues" evidence="1">
    <location>
        <begin position="15"/>
        <end position="26"/>
    </location>
</feature>
<evidence type="ECO:0000313" key="4">
    <source>
        <dbReference type="EMBL" id="PEN06784.1"/>
    </source>
</evidence>
<sequence>MLSFTSGHISMDATSRSESDSAPPEHEESEFAGKQLFITGLLFEVMLALTAIAWAAWREPPLLGDIGWSVDALGMSIGATLPLIAALLLMVRVEAPWMQEIEEHVRSFLAPLLRYGGLPGMALLAIAAGVGEELLFRGVLQAELAMLWEPWSALVVASIVFGLCHWITPAYAIIATIMGAYLGGLYWYTGGLLVPVLVHTLYDFVAFVYFAKTQSSAQSA</sequence>